<dbReference type="Proteomes" id="UP000035720">
    <property type="component" value="Unassembled WGS sequence"/>
</dbReference>
<feature type="domain" description="Amine oxidase" evidence="1">
    <location>
        <begin position="21"/>
        <end position="291"/>
    </location>
</feature>
<proteinExistence type="predicted"/>
<dbReference type="InterPro" id="IPR036188">
    <property type="entry name" value="FAD/NAD-bd_sf"/>
</dbReference>
<dbReference type="PANTHER" id="PTHR42923:SF17">
    <property type="entry name" value="AMINE OXIDASE DOMAIN-CONTAINING PROTEIN"/>
    <property type="match status" value="1"/>
</dbReference>
<dbReference type="EMBL" id="CAJC01000145">
    <property type="protein sequence ID" value="CCI53311.1"/>
    <property type="molecule type" value="Genomic_DNA"/>
</dbReference>
<reference evidence="2 3" key="1">
    <citation type="journal article" date="2013" name="ISME J.">
        <title>A metabolic model for members of the genus Tetrasphaera involved in enhanced biological phosphorus removal.</title>
        <authorList>
            <person name="Kristiansen R."/>
            <person name="Nguyen H.T.T."/>
            <person name="Saunders A.M."/>
            <person name="Nielsen J.L."/>
            <person name="Wimmer R."/>
            <person name="Le V.Q."/>
            <person name="McIlroy S.J."/>
            <person name="Petrovski S."/>
            <person name="Seviour R.J."/>
            <person name="Calteau A."/>
            <person name="Nielsen K.L."/>
            <person name="Nielsen P.H."/>
        </authorList>
    </citation>
    <scope>NUCLEOTIDE SEQUENCE [LARGE SCALE GENOMIC DNA]</scope>
    <source>
        <strain evidence="2 3">Ben 74</strain>
    </source>
</reference>
<evidence type="ECO:0000259" key="1">
    <source>
        <dbReference type="Pfam" id="PF01593"/>
    </source>
</evidence>
<dbReference type="Pfam" id="PF07103">
    <property type="entry name" value="DUF1365"/>
    <property type="match status" value="1"/>
</dbReference>
<protein>
    <recommendedName>
        <fullName evidence="1">Amine oxidase domain-containing protein</fullName>
    </recommendedName>
</protein>
<comment type="caution">
    <text evidence="2">The sequence shown here is derived from an EMBL/GenBank/DDBJ whole genome shotgun (WGS) entry which is preliminary data.</text>
</comment>
<dbReference type="PANTHER" id="PTHR42923">
    <property type="entry name" value="PROTOPORPHYRINOGEN OXIDASE"/>
    <property type="match status" value="1"/>
</dbReference>
<name>A0A077M7P4_9MICO</name>
<organism evidence="2 3">
    <name type="scientific">Nostocoides jenkinsii Ben 74</name>
    <dbReference type="NCBI Taxonomy" id="1193518"/>
    <lineage>
        <taxon>Bacteria</taxon>
        <taxon>Bacillati</taxon>
        <taxon>Actinomycetota</taxon>
        <taxon>Actinomycetes</taxon>
        <taxon>Micrococcales</taxon>
        <taxon>Intrasporangiaceae</taxon>
        <taxon>Nostocoides</taxon>
    </lineage>
</organism>
<dbReference type="InterPro" id="IPR002937">
    <property type="entry name" value="Amino_oxidase"/>
</dbReference>
<evidence type="ECO:0000313" key="2">
    <source>
        <dbReference type="EMBL" id="CCI53311.1"/>
    </source>
</evidence>
<gene>
    <name evidence="2" type="ORF">BN13_350009</name>
</gene>
<dbReference type="Pfam" id="PF01593">
    <property type="entry name" value="Amino_oxidase"/>
    <property type="match status" value="1"/>
</dbReference>
<dbReference type="InterPro" id="IPR010775">
    <property type="entry name" value="DUF1365"/>
</dbReference>
<accession>A0A077M7P4</accession>
<dbReference type="Gene3D" id="3.50.50.60">
    <property type="entry name" value="FAD/NAD(P)-binding domain"/>
    <property type="match status" value="1"/>
</dbReference>
<dbReference type="SUPFAM" id="SSF51905">
    <property type="entry name" value="FAD/NAD(P)-binding domain"/>
    <property type="match status" value="1"/>
</dbReference>
<keyword evidence="3" id="KW-1185">Reference proteome</keyword>
<evidence type="ECO:0000313" key="3">
    <source>
        <dbReference type="Proteomes" id="UP000035720"/>
    </source>
</evidence>
<dbReference type="STRING" id="1193518.BN13_350009"/>
<dbReference type="RefSeq" id="WP_235433965.1">
    <property type="nucleotide sequence ID" value="NZ_HF571038.1"/>
</dbReference>
<sequence length="678" mass="74263">MTTPATPPRHGAEIAVVGSGVAGLTAAYVLSKQHHVTLFEADSRLGGHAHTHAVSTPAGEIAVDSGFIVHNDRTYPLLTRLFDELGVATRDTEMSMSIRDTHTGLEYAGGKGAVGFLARPRQLLRRDYLRMLVSVRRFHRVASAFLADAEPTDATSFGEFVAAHGFSRDFVELYAVPLVSCVWSSGRSDALGFPAVHLFRFLANHGMLTIGDSPQWRTVVGGSQTYVRAIAEHLPAIRPNEPVIGLRRSGDGVSVTTAAGDREFDRVVVATHADQALALLSDPTQAERELLGAFRYSTNDTVLHRDPTLLPTTPRLQSSWNFETSAGDGPPAVTYWLNRLQGFDAVAPILVSLNATHRIAPESVIAQMSYTHPVFDVAAVAAQRRLPELNSGTTAYAGAYHGWGFHEDGARRRRRSGPLRGDLVMPLVARPAQPARQEVPATPCLIAGSLHHTRHRPVRHTFTTRHYSWLIDLDAPPEVRAIHFDARDHLGSPTTLTGLKDNAIRLVEGAAIPGDPVDRVVMLAHPRILGHTFNPMTAFWCFAGDDVRAVVVEVHNTYGGRHAYVVAGADARDGTVIDKAFYVSPFNDVSGRYLMRFATDAERIAIGIRLVRDGDTVMTASLTGRRLPLARGTLVRTLLLNPLMPQRVTAQIRVHGVWLWLRRLPLNPRPARRSVIER</sequence>
<dbReference type="GO" id="GO:0016491">
    <property type="term" value="F:oxidoreductase activity"/>
    <property type="evidence" value="ECO:0007669"/>
    <property type="project" value="InterPro"/>
</dbReference>
<dbReference type="InterPro" id="IPR050464">
    <property type="entry name" value="Zeta_carotene_desat/Oxidored"/>
</dbReference>
<dbReference type="AlphaFoldDB" id="A0A077M7P4"/>